<dbReference type="GO" id="GO:0044205">
    <property type="term" value="P:'de novo' UMP biosynthetic process"/>
    <property type="evidence" value="ECO:0007669"/>
    <property type="project" value="UniProtKB-UniRule"/>
</dbReference>
<dbReference type="PANTHER" id="PTHR19278:SF9">
    <property type="entry name" value="URIDINE 5'-MONOPHOSPHATE SYNTHASE"/>
    <property type="match status" value="1"/>
</dbReference>
<evidence type="ECO:0000256" key="3">
    <source>
        <dbReference type="ARBA" id="ARBA00022676"/>
    </source>
</evidence>
<evidence type="ECO:0000259" key="8">
    <source>
        <dbReference type="Pfam" id="PF00156"/>
    </source>
</evidence>
<dbReference type="Pfam" id="PF00156">
    <property type="entry name" value="Pribosyltran"/>
    <property type="match status" value="1"/>
</dbReference>
<comment type="similarity">
    <text evidence="7">Belongs to the purine/pyrimidine phosphoribosyltransferase family. PyrE subfamily.</text>
</comment>
<evidence type="ECO:0000256" key="1">
    <source>
        <dbReference type="ARBA" id="ARBA00004889"/>
    </source>
</evidence>
<comment type="catalytic activity">
    <reaction evidence="7">
        <text>orotidine 5'-phosphate + diphosphate = orotate + 5-phospho-alpha-D-ribose 1-diphosphate</text>
        <dbReference type="Rhea" id="RHEA:10380"/>
        <dbReference type="ChEBI" id="CHEBI:30839"/>
        <dbReference type="ChEBI" id="CHEBI:33019"/>
        <dbReference type="ChEBI" id="CHEBI:57538"/>
        <dbReference type="ChEBI" id="CHEBI:58017"/>
        <dbReference type="EC" id="2.4.2.10"/>
    </reaction>
</comment>
<feature type="binding site" description="in other chain" evidence="7">
    <location>
        <begin position="117"/>
        <end position="125"/>
    </location>
    <ligand>
        <name>5-phospho-alpha-D-ribose 1-diphosphate</name>
        <dbReference type="ChEBI" id="CHEBI:58017"/>
        <note>ligand shared between dimeric partners</note>
    </ligand>
</feature>
<accession>A0A1H3DM07</accession>
<comment type="function">
    <text evidence="7">Catalyzes the transfer of a ribosyl phosphate group from 5-phosphoribose 1-diphosphate to orotate, leading to the formation of orotidine monophosphate (OMP).</text>
</comment>
<gene>
    <name evidence="7" type="primary">pyrE</name>
    <name evidence="9" type="ORF">SAMN03080603_00219</name>
</gene>
<protein>
    <recommendedName>
        <fullName evidence="2 7">Orotate phosphoribosyltransferase</fullName>
        <shortName evidence="7">OPRT</shortName>
        <shortName evidence="7">OPRTase</shortName>
        <ecNumber evidence="2 7">2.4.2.10</ecNumber>
    </recommendedName>
</protein>
<dbReference type="InterPro" id="IPR006273">
    <property type="entry name" value="Orotate_PRibTrfase_bac"/>
</dbReference>
<keyword evidence="3 7" id="KW-0328">Glycosyltransferase</keyword>
<dbReference type="GO" id="GO:0000287">
    <property type="term" value="F:magnesium ion binding"/>
    <property type="evidence" value="ECO:0007669"/>
    <property type="project" value="UniProtKB-UniRule"/>
</dbReference>
<dbReference type="EC" id="2.4.2.10" evidence="2 7"/>
<keyword evidence="4 7" id="KW-0808">Transferase</keyword>
<dbReference type="UniPathway" id="UPA00070">
    <property type="reaction ID" value="UER00119"/>
</dbReference>
<dbReference type="GO" id="GO:0019856">
    <property type="term" value="P:pyrimidine nucleobase biosynthetic process"/>
    <property type="evidence" value="ECO:0007669"/>
    <property type="project" value="InterPro"/>
</dbReference>
<evidence type="ECO:0000256" key="5">
    <source>
        <dbReference type="ARBA" id="ARBA00022842"/>
    </source>
</evidence>
<dbReference type="SUPFAM" id="SSF53271">
    <property type="entry name" value="PRTase-like"/>
    <property type="match status" value="1"/>
</dbReference>
<evidence type="ECO:0000256" key="4">
    <source>
        <dbReference type="ARBA" id="ARBA00022679"/>
    </source>
</evidence>
<keyword evidence="6 7" id="KW-0665">Pyrimidine biosynthesis</keyword>
<dbReference type="HAMAP" id="MF_01208">
    <property type="entry name" value="PyrE"/>
    <property type="match status" value="1"/>
</dbReference>
<dbReference type="CDD" id="cd06223">
    <property type="entry name" value="PRTases_typeI"/>
    <property type="match status" value="1"/>
</dbReference>
<dbReference type="Proteomes" id="UP000199266">
    <property type="component" value="Unassembled WGS sequence"/>
</dbReference>
<evidence type="ECO:0000313" key="9">
    <source>
        <dbReference type="EMBL" id="SDX67446.1"/>
    </source>
</evidence>
<name>A0A1H3DM07_9BACT</name>
<evidence type="ECO:0000256" key="6">
    <source>
        <dbReference type="ARBA" id="ARBA00022975"/>
    </source>
</evidence>
<feature type="binding site" evidence="7">
    <location>
        <position position="149"/>
    </location>
    <ligand>
        <name>orotate</name>
        <dbReference type="ChEBI" id="CHEBI:30839"/>
    </ligand>
</feature>
<evidence type="ECO:0000313" key="10">
    <source>
        <dbReference type="Proteomes" id="UP000199266"/>
    </source>
</evidence>
<sequence length="197" mass="21353">MNGVNDGDLLEKMLADSGALLEGHFLLSSGLHSGNYLQCALLLRFPRYAAYVGERLANLIRPSAPDIIASPALGGIIIGHEVARALDVPFIFCEREEGKMRLRRFPAPEGMRFAVIEDVVTTGGSIKEVGEALELLGGKWVASGCIVDRSTENTGLEVELFSLAKKVFPVYKPEECPLCKEGLPLVKPGSKKTKDIK</sequence>
<feature type="binding site" evidence="7">
    <location>
        <position position="121"/>
    </location>
    <ligand>
        <name>orotate</name>
        <dbReference type="ChEBI" id="CHEBI:30839"/>
    </ligand>
</feature>
<dbReference type="PANTHER" id="PTHR19278">
    <property type="entry name" value="OROTATE PHOSPHORIBOSYLTRANSFERASE"/>
    <property type="match status" value="1"/>
</dbReference>
<dbReference type="NCBIfam" id="TIGR01367">
    <property type="entry name" value="pyrE_Therm"/>
    <property type="match status" value="1"/>
</dbReference>
<feature type="domain" description="Phosphoribosyltransferase" evidence="8">
    <location>
        <begin position="56"/>
        <end position="151"/>
    </location>
</feature>
<dbReference type="InterPro" id="IPR029057">
    <property type="entry name" value="PRTase-like"/>
</dbReference>
<comment type="pathway">
    <text evidence="1 7">Pyrimidine metabolism; UMP biosynthesis via de novo pathway; UMP from orotate: step 1/2.</text>
</comment>
<comment type="cofactor">
    <cofactor evidence="7">
        <name>Mg(2+)</name>
        <dbReference type="ChEBI" id="CHEBI:18420"/>
    </cofactor>
</comment>
<dbReference type="Gene3D" id="3.40.50.2020">
    <property type="match status" value="1"/>
</dbReference>
<keyword evidence="5 7" id="KW-0460">Magnesium</keyword>
<reference evidence="10" key="1">
    <citation type="submission" date="2016-10" db="EMBL/GenBank/DDBJ databases">
        <authorList>
            <person name="Varghese N."/>
            <person name="Submissions S."/>
        </authorList>
    </citation>
    <scope>NUCLEOTIDE SEQUENCE [LARGE SCALE GENOMIC DNA]</scope>
    <source>
        <strain evidence="10">DSM 13490</strain>
    </source>
</reference>
<dbReference type="InterPro" id="IPR000836">
    <property type="entry name" value="PRTase_dom"/>
</dbReference>
<dbReference type="GO" id="GO:0004588">
    <property type="term" value="F:orotate phosphoribosyltransferase activity"/>
    <property type="evidence" value="ECO:0007669"/>
    <property type="project" value="UniProtKB-UniRule"/>
</dbReference>
<dbReference type="RefSeq" id="WP_091459933.1">
    <property type="nucleotide sequence ID" value="NZ_FNPD01000001.1"/>
</dbReference>
<dbReference type="AlphaFoldDB" id="A0A1H3DM07"/>
<evidence type="ECO:0000256" key="2">
    <source>
        <dbReference type="ARBA" id="ARBA00011971"/>
    </source>
</evidence>
<feature type="binding site" evidence="7">
    <location>
        <position position="95"/>
    </location>
    <ligand>
        <name>5-phospho-alpha-D-ribose 1-diphosphate</name>
        <dbReference type="ChEBI" id="CHEBI:58017"/>
        <note>ligand shared between dimeric partners</note>
    </ligand>
</feature>
<dbReference type="EMBL" id="FNPD01000001">
    <property type="protein sequence ID" value="SDX67446.1"/>
    <property type="molecule type" value="Genomic_DNA"/>
</dbReference>
<proteinExistence type="inferred from homology"/>
<evidence type="ECO:0000256" key="7">
    <source>
        <dbReference type="HAMAP-Rule" id="MF_01208"/>
    </source>
</evidence>
<dbReference type="InterPro" id="IPR023031">
    <property type="entry name" value="OPRT"/>
</dbReference>
<keyword evidence="10" id="KW-1185">Reference proteome</keyword>
<organism evidence="9 10">
    <name type="scientific">Acetomicrobium thermoterrenum DSM 13490</name>
    <dbReference type="NCBI Taxonomy" id="1120987"/>
    <lineage>
        <taxon>Bacteria</taxon>
        <taxon>Thermotogati</taxon>
        <taxon>Synergistota</taxon>
        <taxon>Synergistia</taxon>
        <taxon>Synergistales</taxon>
        <taxon>Acetomicrobiaceae</taxon>
        <taxon>Acetomicrobium</taxon>
    </lineage>
</organism>
<comment type="caution">
    <text evidence="7">Lacks conserved residue(s) required for the propagation of feature annotation.</text>
</comment>
<comment type="subunit">
    <text evidence="7">Homodimer.</text>
</comment>